<evidence type="ECO:0000313" key="3">
    <source>
        <dbReference type="Proteomes" id="UP000000770"/>
    </source>
</evidence>
<name>A9KUJ5_SHEB9</name>
<dbReference type="SUPFAM" id="SSF158452">
    <property type="entry name" value="YqcC-like"/>
    <property type="match status" value="1"/>
</dbReference>
<dbReference type="KEGG" id="sbn:Sbal195_1471"/>
<dbReference type="PANTHER" id="PTHR39586">
    <property type="entry name" value="CYTOPLASMIC PROTEIN-RELATED"/>
    <property type="match status" value="1"/>
</dbReference>
<dbReference type="GO" id="GO:0044010">
    <property type="term" value="P:single-species biofilm formation"/>
    <property type="evidence" value="ECO:0007669"/>
    <property type="project" value="TreeGrafter"/>
</dbReference>
<organism evidence="2 3">
    <name type="scientific">Shewanella baltica (strain OS195)</name>
    <dbReference type="NCBI Taxonomy" id="399599"/>
    <lineage>
        <taxon>Bacteria</taxon>
        <taxon>Pseudomonadati</taxon>
        <taxon>Pseudomonadota</taxon>
        <taxon>Gammaproteobacteria</taxon>
        <taxon>Alteromonadales</taxon>
        <taxon>Shewanellaceae</taxon>
        <taxon>Shewanella</taxon>
    </lineage>
</organism>
<evidence type="ECO:0000259" key="1">
    <source>
        <dbReference type="Pfam" id="PF04287"/>
    </source>
</evidence>
<dbReference type="PANTHER" id="PTHR39586:SF1">
    <property type="entry name" value="CYTOPLASMIC PROTEIN"/>
    <property type="match status" value="1"/>
</dbReference>
<gene>
    <name evidence="2" type="ordered locus">Sbal195_1471</name>
</gene>
<dbReference type="InterPro" id="IPR023376">
    <property type="entry name" value="YqcC-like_dom"/>
</dbReference>
<dbReference type="Gene3D" id="1.20.1440.40">
    <property type="entry name" value="YqcC-like"/>
    <property type="match status" value="1"/>
</dbReference>
<feature type="domain" description="YqcC-like" evidence="1">
    <location>
        <begin position="16"/>
        <end position="111"/>
    </location>
</feature>
<evidence type="ECO:0000313" key="2">
    <source>
        <dbReference type="EMBL" id="ABX48644.1"/>
    </source>
</evidence>
<dbReference type="InterPro" id="IPR036814">
    <property type="entry name" value="YqcC-like_sf"/>
</dbReference>
<dbReference type="InterPro" id="IPR007384">
    <property type="entry name" value="UCP006257"/>
</dbReference>
<dbReference type="EMBL" id="CP000891">
    <property type="protein sequence ID" value="ABX48644.1"/>
    <property type="molecule type" value="Genomic_DNA"/>
</dbReference>
<dbReference type="Proteomes" id="UP000000770">
    <property type="component" value="Chromosome"/>
</dbReference>
<dbReference type="AlphaFoldDB" id="A9KUJ5"/>
<dbReference type="PIRSF" id="PIRSF006257">
    <property type="entry name" value="UCP006257"/>
    <property type="match status" value="1"/>
</dbReference>
<accession>A9KUJ5</accession>
<reference evidence="2 3" key="1">
    <citation type="submission" date="2007-11" db="EMBL/GenBank/DDBJ databases">
        <title>Complete sequence of chromosome of Shewanella baltica OS195.</title>
        <authorList>
            <consortium name="US DOE Joint Genome Institute"/>
            <person name="Copeland A."/>
            <person name="Lucas S."/>
            <person name="Lapidus A."/>
            <person name="Barry K."/>
            <person name="Glavina del Rio T."/>
            <person name="Dalin E."/>
            <person name="Tice H."/>
            <person name="Pitluck S."/>
            <person name="Chain P."/>
            <person name="Malfatti S."/>
            <person name="Shin M."/>
            <person name="Vergez L."/>
            <person name="Schmutz J."/>
            <person name="Larimer F."/>
            <person name="Land M."/>
            <person name="Hauser L."/>
            <person name="Kyrpides N."/>
            <person name="Kim E."/>
            <person name="Brettar I."/>
            <person name="Rodrigues J."/>
            <person name="Konstantinidis K."/>
            <person name="Klappenbach J."/>
            <person name="Hofle M."/>
            <person name="Tiedje J."/>
            <person name="Richardson P."/>
        </authorList>
    </citation>
    <scope>NUCLEOTIDE SEQUENCE [LARGE SCALE GENOMIC DNA]</scope>
    <source>
        <strain evidence="2 3">OS195</strain>
    </source>
</reference>
<dbReference type="HOGENOM" id="CLU_130358_0_0_6"/>
<dbReference type="Pfam" id="PF04287">
    <property type="entry name" value="DUF446"/>
    <property type="match status" value="1"/>
</dbReference>
<sequence length="116" mass="12951">MANMRMDLKAMLYSQTQAKLAQIAQALKAAELWSEQAPSTEAMASTAPFACDLMPLEQWLQFILLPRMQTLIETGAPLPTQIAIAPMAEHVWQDMPPRQALIGVLNELDMLLNESR</sequence>
<protein>
    <recommendedName>
        <fullName evidence="1">YqcC-like domain-containing protein</fullName>
    </recommendedName>
</protein>
<proteinExistence type="predicted"/>